<evidence type="ECO:0000313" key="3">
    <source>
        <dbReference type="Proteomes" id="UP001464891"/>
    </source>
</evidence>
<dbReference type="RefSeq" id="WP_190439996.1">
    <property type="nucleotide sequence ID" value="NZ_JAMPKM010000014.1"/>
</dbReference>
<comment type="caution">
    <text evidence="2">The sequence shown here is derived from an EMBL/GenBank/DDBJ whole genome shotgun (WGS) entry which is preliminary data.</text>
</comment>
<reference evidence="2 3" key="1">
    <citation type="submission" date="2022-04" db="EMBL/GenBank/DDBJ databases">
        <title>Positive selection, recombination, and allopatry shape intraspecific diversity of widespread and dominant cyanobacteria.</title>
        <authorList>
            <person name="Wei J."/>
            <person name="Shu W."/>
            <person name="Hu C."/>
        </authorList>
    </citation>
    <scope>NUCLEOTIDE SEQUENCE [LARGE SCALE GENOMIC DNA]</scope>
    <source>
        <strain evidence="2 3">GB2-A4</strain>
    </source>
</reference>
<feature type="transmembrane region" description="Helical" evidence="1">
    <location>
        <begin position="118"/>
        <end position="141"/>
    </location>
</feature>
<feature type="transmembrane region" description="Helical" evidence="1">
    <location>
        <begin position="89"/>
        <end position="106"/>
    </location>
</feature>
<gene>
    <name evidence="2" type="ORF">NC998_19885</name>
</gene>
<evidence type="ECO:0000256" key="1">
    <source>
        <dbReference type="SAM" id="Phobius"/>
    </source>
</evidence>
<accession>A0ABV0JCJ6</accession>
<dbReference type="EMBL" id="JAMPKM010000014">
    <property type="protein sequence ID" value="MEP0819364.1"/>
    <property type="molecule type" value="Genomic_DNA"/>
</dbReference>
<name>A0ABV0JCJ6_9CYAN</name>
<keyword evidence="1" id="KW-0812">Transmembrane</keyword>
<organism evidence="2 3">
    <name type="scientific">Trichocoleus desertorum GB2-A4</name>
    <dbReference type="NCBI Taxonomy" id="2933944"/>
    <lineage>
        <taxon>Bacteria</taxon>
        <taxon>Bacillati</taxon>
        <taxon>Cyanobacteriota</taxon>
        <taxon>Cyanophyceae</taxon>
        <taxon>Leptolyngbyales</taxon>
        <taxon>Trichocoleusaceae</taxon>
        <taxon>Trichocoleus</taxon>
    </lineage>
</organism>
<feature type="transmembrane region" description="Helical" evidence="1">
    <location>
        <begin position="34"/>
        <end position="50"/>
    </location>
</feature>
<evidence type="ECO:0000313" key="2">
    <source>
        <dbReference type="EMBL" id="MEP0819364.1"/>
    </source>
</evidence>
<proteinExistence type="predicted"/>
<protein>
    <submittedName>
        <fullName evidence="2">Uncharacterized protein</fullName>
    </submittedName>
</protein>
<sequence>MNTELLTRKPWLALSLLGLAYTVLGWHLSTHHIFWLVGTFVIGVTLIAAWKNNPILESLVWLGTQKLFAVVGITLLVSVIVALALTQPMLLNLIFLPLATLVYSELEMKAIGLKATDIFLCSVTTASLGLIIGEAIDLWIIPSMRY</sequence>
<dbReference type="Proteomes" id="UP001464891">
    <property type="component" value="Unassembled WGS sequence"/>
</dbReference>
<keyword evidence="1" id="KW-1133">Transmembrane helix</keyword>
<keyword evidence="1" id="KW-0472">Membrane</keyword>
<feature type="transmembrane region" description="Helical" evidence="1">
    <location>
        <begin position="12"/>
        <end position="28"/>
    </location>
</feature>
<feature type="transmembrane region" description="Helical" evidence="1">
    <location>
        <begin position="59"/>
        <end position="83"/>
    </location>
</feature>
<keyword evidence="3" id="KW-1185">Reference proteome</keyword>